<feature type="region of interest" description="Disordered" evidence="3">
    <location>
        <begin position="540"/>
        <end position="582"/>
    </location>
</feature>
<keyword evidence="2" id="KW-0677">Repeat</keyword>
<dbReference type="Gene3D" id="1.20.5.510">
    <property type="entry name" value="Single helix bin"/>
    <property type="match status" value="1"/>
</dbReference>
<keyword evidence="4" id="KW-0472">Membrane</keyword>
<dbReference type="InterPro" id="IPR015915">
    <property type="entry name" value="Kelch-typ_b-propeller"/>
</dbReference>
<evidence type="ECO:0000256" key="4">
    <source>
        <dbReference type="SAM" id="Phobius"/>
    </source>
</evidence>
<organism evidence="5 6">
    <name type="scientific">Clonostachys rhizophaga</name>
    <dbReference type="NCBI Taxonomy" id="160324"/>
    <lineage>
        <taxon>Eukaryota</taxon>
        <taxon>Fungi</taxon>
        <taxon>Dikarya</taxon>
        <taxon>Ascomycota</taxon>
        <taxon>Pezizomycotina</taxon>
        <taxon>Sordariomycetes</taxon>
        <taxon>Hypocreomycetidae</taxon>
        <taxon>Hypocreales</taxon>
        <taxon>Bionectriaceae</taxon>
        <taxon>Clonostachys</taxon>
    </lineage>
</organism>
<dbReference type="AlphaFoldDB" id="A0A9N9W451"/>
<dbReference type="PANTHER" id="PTHR46093:SF18">
    <property type="entry name" value="FIBRONECTIN TYPE-III DOMAIN-CONTAINING PROTEIN"/>
    <property type="match status" value="1"/>
</dbReference>
<feature type="region of interest" description="Disordered" evidence="3">
    <location>
        <begin position="46"/>
        <end position="69"/>
    </location>
</feature>
<evidence type="ECO:0000256" key="3">
    <source>
        <dbReference type="SAM" id="MobiDB-lite"/>
    </source>
</evidence>
<feature type="region of interest" description="Disordered" evidence="3">
    <location>
        <begin position="453"/>
        <end position="474"/>
    </location>
</feature>
<keyword evidence="4" id="KW-1133">Transmembrane helix</keyword>
<evidence type="ECO:0000313" key="6">
    <source>
        <dbReference type="Proteomes" id="UP000696573"/>
    </source>
</evidence>
<evidence type="ECO:0008006" key="7">
    <source>
        <dbReference type="Google" id="ProtNLM"/>
    </source>
</evidence>
<accession>A0A9N9W451</accession>
<dbReference type="Pfam" id="PF24681">
    <property type="entry name" value="Kelch_KLHDC2_KLHL20_DRC7"/>
    <property type="match status" value="1"/>
</dbReference>
<dbReference type="EMBL" id="CABFNQ020000764">
    <property type="protein sequence ID" value="CAH0041912.1"/>
    <property type="molecule type" value="Genomic_DNA"/>
</dbReference>
<dbReference type="SUPFAM" id="SSF117281">
    <property type="entry name" value="Kelch motif"/>
    <property type="match status" value="1"/>
</dbReference>
<comment type="caution">
    <text evidence="5">The sequence shown here is derived from an EMBL/GenBank/DDBJ whole genome shotgun (WGS) entry which is preliminary data.</text>
</comment>
<dbReference type="Proteomes" id="UP000696573">
    <property type="component" value="Unassembled WGS sequence"/>
</dbReference>
<gene>
    <name evidence="5" type="ORF">CRHIZ90672A_00012337</name>
</gene>
<proteinExistence type="predicted"/>
<keyword evidence="4" id="KW-0812">Transmembrane</keyword>
<dbReference type="PANTHER" id="PTHR46093">
    <property type="entry name" value="ACYL-COA-BINDING DOMAIN-CONTAINING PROTEIN 5"/>
    <property type="match status" value="1"/>
</dbReference>
<dbReference type="Gene3D" id="2.120.10.80">
    <property type="entry name" value="Kelch-type beta propeller"/>
    <property type="match status" value="1"/>
</dbReference>
<reference evidence="5" key="1">
    <citation type="submission" date="2021-10" db="EMBL/GenBank/DDBJ databases">
        <authorList>
            <person name="Piombo E."/>
        </authorList>
    </citation>
    <scope>NUCLEOTIDE SEQUENCE</scope>
</reference>
<dbReference type="OrthoDB" id="540004at2759"/>
<evidence type="ECO:0000256" key="2">
    <source>
        <dbReference type="ARBA" id="ARBA00022737"/>
    </source>
</evidence>
<feature type="compositionally biased region" description="Polar residues" evidence="3">
    <location>
        <begin position="516"/>
        <end position="526"/>
    </location>
</feature>
<feature type="compositionally biased region" description="Polar residues" evidence="3">
    <location>
        <begin position="547"/>
        <end position="582"/>
    </location>
</feature>
<evidence type="ECO:0000256" key="1">
    <source>
        <dbReference type="ARBA" id="ARBA00022441"/>
    </source>
</evidence>
<feature type="region of interest" description="Disordered" evidence="3">
    <location>
        <begin position="508"/>
        <end position="527"/>
    </location>
</feature>
<keyword evidence="1" id="KW-0880">Kelch repeat</keyword>
<name>A0A9N9W451_9HYPO</name>
<protein>
    <recommendedName>
        <fullName evidence="7">Kelch repeat protein</fullName>
    </recommendedName>
</protein>
<sequence length="582" mass="63272">MDNDWSDLAERDDAVIGVRSRRLYNSIAVLGDYLYIEGGVASSCNSTTGTCNSDPTPGEPHPFASEGDLYESQTDTQPFLLPPVNKTLSIPLNRSWSNSTITYNEIDHNNAIPAADSSGLWTDETTGTLYRWAGGNSRGTAATSDWNRPLWKFTADGKGGGSWEESKPNNKDVFDTLKRAANGATASCAGMGFYIGGSSYSLTDYYPEFQTGVPNNPIPGMLTYNMTSKEWRNETYVPPASPYGALNYGKALCVEGFGSNPLVMVLGGSSTSLTSTRSYTQNPMNNISFYDPVNRQWHSQELSGTNPVPRDVPCLAGAKGKNGTYEIFMYGGSNDDDGRNIGDVWVLSLPGFQWFHETTTLQRRRRHACAVAGKSQMVVVGGGLSAKMYDQEDPWPNAINVFDMNTLQWKDKYDADAPEYDSPEVIKNWYNKGGLKTVNWNSDEVKALFATQSNSTSTNTTNASNSSDAASSSGPNVGAIVGGVIGGLALIAILAGLFWFLRRRKGQAQDEEEKPQQTNDGTYEKPQQTHDVIHEMPAPYRSELDDGTSTWAPSTIVGSDVTGSGFSTPHPTKYNPSELNGV</sequence>
<evidence type="ECO:0000313" key="5">
    <source>
        <dbReference type="EMBL" id="CAH0041912.1"/>
    </source>
</evidence>
<keyword evidence="6" id="KW-1185">Reference proteome</keyword>
<feature type="transmembrane region" description="Helical" evidence="4">
    <location>
        <begin position="477"/>
        <end position="501"/>
    </location>
</feature>